<dbReference type="InterPro" id="IPR016186">
    <property type="entry name" value="C-type_lectin-like/link_sf"/>
</dbReference>
<dbReference type="CDD" id="cd00033">
    <property type="entry name" value="CCP"/>
    <property type="match status" value="3"/>
</dbReference>
<evidence type="ECO:0000256" key="8">
    <source>
        <dbReference type="ARBA" id="ARBA00022989"/>
    </source>
</evidence>
<dbReference type="SUPFAM" id="SSF57184">
    <property type="entry name" value="Growth factor receptor domain"/>
    <property type="match status" value="8"/>
</dbReference>
<evidence type="ECO:0000259" key="23">
    <source>
        <dbReference type="PROSITE" id="PS50948"/>
    </source>
</evidence>
<feature type="domain" description="Sushi" evidence="22">
    <location>
        <begin position="1104"/>
        <end position="1168"/>
    </location>
</feature>
<dbReference type="EMBL" id="JBAMIC010000002">
    <property type="protein sequence ID" value="KAK7112498.1"/>
    <property type="molecule type" value="Genomic_DNA"/>
</dbReference>
<dbReference type="GO" id="GO:0005509">
    <property type="term" value="F:calcium ion binding"/>
    <property type="evidence" value="ECO:0007669"/>
    <property type="project" value="InterPro"/>
</dbReference>
<dbReference type="InterPro" id="IPR013320">
    <property type="entry name" value="ConA-like_dom_sf"/>
</dbReference>
<dbReference type="FunFam" id="2.10.25.10:FF:000146">
    <property type="entry name" value="Putative neurogenic locus notch"/>
    <property type="match status" value="1"/>
</dbReference>
<feature type="domain" description="Sushi" evidence="22">
    <location>
        <begin position="1037"/>
        <end position="1103"/>
    </location>
</feature>
<dbReference type="GO" id="GO:0016020">
    <property type="term" value="C:membrane"/>
    <property type="evidence" value="ECO:0007669"/>
    <property type="project" value="UniProtKB-SubCell"/>
</dbReference>
<dbReference type="SUPFAM" id="SSF56436">
    <property type="entry name" value="C-type lectin-like"/>
    <property type="match status" value="1"/>
</dbReference>
<dbReference type="PROSITE" id="PS50825">
    <property type="entry name" value="HYR"/>
    <property type="match status" value="2"/>
</dbReference>
<dbReference type="Pfam" id="PF00084">
    <property type="entry name" value="Sushi"/>
    <property type="match status" value="4"/>
</dbReference>
<feature type="domain" description="EGF-like" evidence="19">
    <location>
        <begin position="2231"/>
        <end position="2270"/>
    </location>
</feature>
<feature type="domain" description="Sushi" evidence="22">
    <location>
        <begin position="1346"/>
        <end position="1413"/>
    </location>
</feature>
<evidence type="ECO:0000256" key="5">
    <source>
        <dbReference type="ARBA" id="ARBA00022729"/>
    </source>
</evidence>
<evidence type="ECO:0000256" key="15">
    <source>
        <dbReference type="PROSITE-ProRule" id="PRU00302"/>
    </source>
</evidence>
<dbReference type="InterPro" id="IPR000859">
    <property type="entry name" value="CUB_dom"/>
</dbReference>
<feature type="transmembrane region" description="Helical" evidence="16">
    <location>
        <begin position="3964"/>
        <end position="3990"/>
    </location>
</feature>
<feature type="domain" description="EGF-like" evidence="19">
    <location>
        <begin position="1739"/>
        <end position="1777"/>
    </location>
</feature>
<dbReference type="SMART" id="SM00034">
    <property type="entry name" value="CLECT"/>
    <property type="match status" value="1"/>
</dbReference>
<feature type="domain" description="C-type lectin" evidence="20">
    <location>
        <begin position="41"/>
        <end position="164"/>
    </location>
</feature>
<dbReference type="Gene3D" id="3.10.100.10">
    <property type="entry name" value="Mannose-Binding Protein A, subunit A"/>
    <property type="match status" value="1"/>
</dbReference>
<feature type="domain" description="EGF-like" evidence="19">
    <location>
        <begin position="1779"/>
        <end position="1815"/>
    </location>
</feature>
<dbReference type="CDD" id="cd00054">
    <property type="entry name" value="EGF_CA"/>
    <property type="match status" value="8"/>
</dbReference>
<dbReference type="Gene3D" id="2.60.120.200">
    <property type="match status" value="1"/>
</dbReference>
<feature type="disulfide bond" evidence="13">
    <location>
        <begin position="2298"/>
        <end position="2307"/>
    </location>
</feature>
<dbReference type="Pfam" id="PF00431">
    <property type="entry name" value="CUB"/>
    <property type="match status" value="2"/>
</dbReference>
<protein>
    <submittedName>
        <fullName evidence="24">Uncharacterized protein</fullName>
    </submittedName>
</protein>
<dbReference type="SMART" id="SM00208">
    <property type="entry name" value="TNFR"/>
    <property type="match status" value="5"/>
</dbReference>
<dbReference type="SMART" id="SM00192">
    <property type="entry name" value="LDLa"/>
    <property type="match status" value="1"/>
</dbReference>
<evidence type="ECO:0000259" key="18">
    <source>
        <dbReference type="PROSITE" id="PS01180"/>
    </source>
</evidence>
<dbReference type="InterPro" id="IPR001881">
    <property type="entry name" value="EGF-like_Ca-bd_dom"/>
</dbReference>
<dbReference type="SMART" id="SM00042">
    <property type="entry name" value="CUB"/>
    <property type="match status" value="3"/>
</dbReference>
<dbReference type="PROSITE" id="PS50948">
    <property type="entry name" value="PAN"/>
    <property type="match status" value="1"/>
</dbReference>
<evidence type="ECO:0000256" key="13">
    <source>
        <dbReference type="PROSITE-ProRule" id="PRU00076"/>
    </source>
</evidence>
<feature type="domain" description="Sushi" evidence="22">
    <location>
        <begin position="679"/>
        <end position="740"/>
    </location>
</feature>
<dbReference type="PANTHER" id="PTHR24033">
    <property type="entry name" value="EGF-LIKE DOMAIN-CONTAINING PROTEIN"/>
    <property type="match status" value="1"/>
</dbReference>
<feature type="disulfide bond" evidence="13">
    <location>
        <begin position="2219"/>
        <end position="2228"/>
    </location>
</feature>
<evidence type="ECO:0000259" key="20">
    <source>
        <dbReference type="PROSITE" id="PS50041"/>
    </source>
</evidence>
<dbReference type="InterPro" id="IPR051830">
    <property type="entry name" value="NOTCH_homolog"/>
</dbReference>
<feature type="domain" description="Apple" evidence="23">
    <location>
        <begin position="1975"/>
        <end position="2047"/>
    </location>
</feature>
<feature type="disulfide bond" evidence="13">
    <location>
        <begin position="3939"/>
        <end position="3948"/>
    </location>
</feature>
<evidence type="ECO:0000256" key="6">
    <source>
        <dbReference type="ARBA" id="ARBA00022737"/>
    </source>
</evidence>
<dbReference type="FunFam" id="2.10.25.10:FF:000122">
    <property type="entry name" value="Protein crumbs homolog 2"/>
    <property type="match status" value="2"/>
</dbReference>
<feature type="domain" description="Sushi" evidence="22">
    <location>
        <begin position="544"/>
        <end position="620"/>
    </location>
</feature>
<evidence type="ECO:0000313" key="25">
    <source>
        <dbReference type="Proteomes" id="UP001374579"/>
    </source>
</evidence>
<dbReference type="InterPro" id="IPR002172">
    <property type="entry name" value="LDrepeatLR_classA_rpt"/>
</dbReference>
<dbReference type="InterPro" id="IPR009030">
    <property type="entry name" value="Growth_fac_rcpt_cys_sf"/>
</dbReference>
<evidence type="ECO:0000256" key="1">
    <source>
        <dbReference type="ARBA" id="ARBA00004479"/>
    </source>
</evidence>
<evidence type="ECO:0000256" key="10">
    <source>
        <dbReference type="ARBA" id="ARBA00023157"/>
    </source>
</evidence>
<feature type="domain" description="EGF-like" evidence="19">
    <location>
        <begin position="3915"/>
        <end position="3949"/>
    </location>
</feature>
<dbReference type="InterPro" id="IPR000742">
    <property type="entry name" value="EGF"/>
</dbReference>
<feature type="disulfide bond" evidence="13">
    <location>
        <begin position="2336"/>
        <end position="2345"/>
    </location>
</feature>
<feature type="disulfide bond" evidence="13">
    <location>
        <begin position="2260"/>
        <end position="2269"/>
    </location>
</feature>
<dbReference type="InterPro" id="IPR000152">
    <property type="entry name" value="EGF-type_Asp/Asn_hydroxyl_site"/>
</dbReference>
<keyword evidence="4 16" id="KW-0812">Transmembrane</keyword>
<feature type="disulfide bond" evidence="13">
    <location>
        <begin position="2375"/>
        <end position="2384"/>
    </location>
</feature>
<dbReference type="InterPro" id="IPR001304">
    <property type="entry name" value="C-type_lectin-like"/>
</dbReference>
<proteinExistence type="predicted"/>
<dbReference type="Gene3D" id="2.60.120.290">
    <property type="entry name" value="Spermadhesin, CUB domain"/>
    <property type="match status" value="3"/>
</dbReference>
<feature type="chain" id="PRO_5043035746" evidence="17">
    <location>
        <begin position="28"/>
        <end position="4067"/>
    </location>
</feature>
<evidence type="ECO:0000256" key="17">
    <source>
        <dbReference type="SAM" id="SignalP"/>
    </source>
</evidence>
<dbReference type="InterPro" id="IPR003609">
    <property type="entry name" value="Pan_app"/>
</dbReference>
<feature type="domain" description="EGF-like" evidence="19">
    <location>
        <begin position="1861"/>
        <end position="1898"/>
    </location>
</feature>
<dbReference type="Gene3D" id="2.10.70.10">
    <property type="entry name" value="Complement Module, domain 1"/>
    <property type="match status" value="6"/>
</dbReference>
<keyword evidence="6" id="KW-0677">Repeat</keyword>
<keyword evidence="10 13" id="KW-1015">Disulfide bond</keyword>
<feature type="disulfide bond" evidence="14">
    <location>
        <begin position="187"/>
        <end position="202"/>
    </location>
</feature>
<dbReference type="PROSITE" id="PS01187">
    <property type="entry name" value="EGF_CA"/>
    <property type="match status" value="3"/>
</dbReference>
<keyword evidence="15" id="KW-0768">Sushi</keyword>
<evidence type="ECO:0000256" key="14">
    <source>
        <dbReference type="PROSITE-ProRule" id="PRU00124"/>
    </source>
</evidence>
<dbReference type="CDD" id="cd00037">
    <property type="entry name" value="CLECT"/>
    <property type="match status" value="1"/>
</dbReference>
<evidence type="ECO:0000256" key="11">
    <source>
        <dbReference type="ARBA" id="ARBA00023180"/>
    </source>
</evidence>
<dbReference type="InterPro" id="IPR035914">
    <property type="entry name" value="Sperma_CUB_dom_sf"/>
</dbReference>
<dbReference type="PROSITE" id="PS00022">
    <property type="entry name" value="EGF_1"/>
    <property type="match status" value="12"/>
</dbReference>
<dbReference type="CDD" id="cd00041">
    <property type="entry name" value="CUB"/>
    <property type="match status" value="3"/>
</dbReference>
<dbReference type="SMART" id="SM00179">
    <property type="entry name" value="EGF_CA"/>
    <property type="match status" value="13"/>
</dbReference>
<feature type="disulfide bond" evidence="13">
    <location>
        <begin position="1767"/>
        <end position="1776"/>
    </location>
</feature>
<dbReference type="InterPro" id="IPR035976">
    <property type="entry name" value="Sushi/SCR/CCP_sf"/>
</dbReference>
<comment type="caution">
    <text evidence="13">Lacks conserved residue(s) required for the propagation of feature annotation.</text>
</comment>
<feature type="disulfide bond" evidence="14">
    <location>
        <begin position="175"/>
        <end position="193"/>
    </location>
</feature>
<accession>A0AAN9BW61</accession>
<keyword evidence="3 13" id="KW-0245">EGF-like domain</keyword>
<keyword evidence="2" id="KW-0217">Developmental protein</keyword>
<keyword evidence="9 16" id="KW-0472">Membrane</keyword>
<dbReference type="Pfam" id="PF07699">
    <property type="entry name" value="Ephrin_rec_like"/>
    <property type="match status" value="18"/>
</dbReference>
<gene>
    <name evidence="24" type="ORF">V1264_011948</name>
</gene>
<keyword evidence="25" id="KW-1185">Reference proteome</keyword>
<feature type="domain" description="HYR" evidence="21">
    <location>
        <begin position="2698"/>
        <end position="2776"/>
    </location>
</feature>
<feature type="domain" description="CUB" evidence="18">
    <location>
        <begin position="206"/>
        <end position="318"/>
    </location>
</feature>
<keyword evidence="11" id="KW-0325">Glycoprotein</keyword>
<name>A0AAN9BW61_9CAEN</name>
<dbReference type="InterPro" id="IPR013032">
    <property type="entry name" value="EGF-like_CS"/>
</dbReference>
<keyword evidence="7" id="KW-0914">Notch signaling pathway</keyword>
<evidence type="ECO:0000256" key="16">
    <source>
        <dbReference type="SAM" id="Phobius"/>
    </source>
</evidence>
<dbReference type="InterPro" id="IPR016187">
    <property type="entry name" value="CTDL_fold"/>
</dbReference>
<feature type="domain" description="EGF-like" evidence="19">
    <location>
        <begin position="1900"/>
        <end position="1936"/>
    </location>
</feature>
<feature type="signal peptide" evidence="17">
    <location>
        <begin position="1"/>
        <end position="27"/>
    </location>
</feature>
<dbReference type="Gene3D" id="2.10.25.10">
    <property type="entry name" value="Laminin"/>
    <property type="match status" value="14"/>
</dbReference>
<dbReference type="PROSITE" id="PS01186">
    <property type="entry name" value="EGF_2"/>
    <property type="match status" value="9"/>
</dbReference>
<evidence type="ECO:0000256" key="7">
    <source>
        <dbReference type="ARBA" id="ARBA00022976"/>
    </source>
</evidence>
<dbReference type="Proteomes" id="UP001374579">
    <property type="component" value="Unassembled WGS sequence"/>
</dbReference>
<dbReference type="Gene3D" id="2.10.50.10">
    <property type="entry name" value="Tumor Necrosis Factor Receptor, subunit A, domain 2"/>
    <property type="match status" value="16"/>
</dbReference>
<feature type="domain" description="EGF-like" evidence="19">
    <location>
        <begin position="1817"/>
        <end position="1859"/>
    </location>
</feature>
<dbReference type="SMART" id="SM00181">
    <property type="entry name" value="EGF"/>
    <property type="match status" value="25"/>
</dbReference>
<comment type="caution">
    <text evidence="24">The sequence shown here is derived from an EMBL/GenBank/DDBJ whole genome shotgun (WGS) entry which is preliminary data.</text>
</comment>
<dbReference type="PROSITE" id="PS50923">
    <property type="entry name" value="SUSHI"/>
    <property type="match status" value="7"/>
</dbReference>
<feature type="disulfide bond" evidence="13">
    <location>
        <begin position="1926"/>
        <end position="1935"/>
    </location>
</feature>
<feature type="domain" description="CUB" evidence="18">
    <location>
        <begin position="439"/>
        <end position="545"/>
    </location>
</feature>
<feature type="disulfide bond" evidence="13">
    <location>
        <begin position="1805"/>
        <end position="1814"/>
    </location>
</feature>
<evidence type="ECO:0000256" key="9">
    <source>
        <dbReference type="ARBA" id="ARBA00023136"/>
    </source>
</evidence>
<feature type="domain" description="Sushi" evidence="22">
    <location>
        <begin position="911"/>
        <end position="970"/>
    </location>
</feature>
<feature type="disulfide bond" evidence="15">
    <location>
        <begin position="941"/>
        <end position="968"/>
    </location>
</feature>
<dbReference type="Pfam" id="PF12662">
    <property type="entry name" value="cEGF"/>
    <property type="match status" value="1"/>
</dbReference>
<organism evidence="24 25">
    <name type="scientific">Littorina saxatilis</name>
    <dbReference type="NCBI Taxonomy" id="31220"/>
    <lineage>
        <taxon>Eukaryota</taxon>
        <taxon>Metazoa</taxon>
        <taxon>Spiralia</taxon>
        <taxon>Lophotrochozoa</taxon>
        <taxon>Mollusca</taxon>
        <taxon>Gastropoda</taxon>
        <taxon>Caenogastropoda</taxon>
        <taxon>Littorinimorpha</taxon>
        <taxon>Littorinoidea</taxon>
        <taxon>Littorinidae</taxon>
        <taxon>Littorina</taxon>
    </lineage>
</organism>
<dbReference type="Pfam" id="PF00008">
    <property type="entry name" value="EGF"/>
    <property type="match status" value="4"/>
</dbReference>
<feature type="disulfide bond" evidence="13">
    <location>
        <begin position="2181"/>
        <end position="2190"/>
    </location>
</feature>
<dbReference type="InterPro" id="IPR011641">
    <property type="entry name" value="Tyr-kin_ephrin_A/B_rcpt-like"/>
</dbReference>
<keyword evidence="5 17" id="KW-0732">Signal</keyword>
<feature type="domain" description="EGF-like" evidence="19">
    <location>
        <begin position="2310"/>
        <end position="2346"/>
    </location>
</feature>
<evidence type="ECO:0000256" key="2">
    <source>
        <dbReference type="ARBA" id="ARBA00022473"/>
    </source>
</evidence>
<feature type="domain" description="HYR" evidence="21">
    <location>
        <begin position="1252"/>
        <end position="1345"/>
    </location>
</feature>
<feature type="domain" description="EGF-like" evidence="19">
    <location>
        <begin position="2272"/>
        <end position="2308"/>
    </location>
</feature>
<evidence type="ECO:0000259" key="19">
    <source>
        <dbReference type="PROSITE" id="PS50026"/>
    </source>
</evidence>
<dbReference type="GO" id="GO:0007219">
    <property type="term" value="P:Notch signaling pathway"/>
    <property type="evidence" value="ECO:0007669"/>
    <property type="project" value="UniProtKB-KW"/>
</dbReference>
<evidence type="ECO:0000313" key="24">
    <source>
        <dbReference type="EMBL" id="KAK7112498.1"/>
    </source>
</evidence>
<dbReference type="InterPro" id="IPR001368">
    <property type="entry name" value="TNFR/NGFR_Cys_rich_reg"/>
</dbReference>
<feature type="domain" description="EGF-like" evidence="19">
    <location>
        <begin position="2387"/>
        <end position="2425"/>
    </location>
</feature>
<dbReference type="PROSITE" id="PS50026">
    <property type="entry name" value="EGF_3"/>
    <property type="match status" value="15"/>
</dbReference>
<dbReference type="Pfam" id="PF13385">
    <property type="entry name" value="Laminin_G_3"/>
    <property type="match status" value="1"/>
</dbReference>
<feature type="disulfide bond" evidence="13">
    <location>
        <begin position="1942"/>
        <end position="1952"/>
    </location>
</feature>
<dbReference type="PROSITE" id="PS00010">
    <property type="entry name" value="ASX_HYDROXYL"/>
    <property type="match status" value="5"/>
</dbReference>
<evidence type="ECO:0000259" key="21">
    <source>
        <dbReference type="PROSITE" id="PS50825"/>
    </source>
</evidence>
<dbReference type="PANTHER" id="PTHR24033:SF151">
    <property type="entry name" value="NOTCH 2"/>
    <property type="match status" value="1"/>
</dbReference>
<feature type="domain" description="EGF-like" evidence="19">
    <location>
        <begin position="2348"/>
        <end position="2385"/>
    </location>
</feature>
<dbReference type="SUPFAM" id="SSF57196">
    <property type="entry name" value="EGF/Laminin"/>
    <property type="match status" value="10"/>
</dbReference>
<evidence type="ECO:0000256" key="3">
    <source>
        <dbReference type="ARBA" id="ARBA00022536"/>
    </source>
</evidence>
<feature type="domain" description="EGF-like" evidence="19">
    <location>
        <begin position="1938"/>
        <end position="1976"/>
    </location>
</feature>
<feature type="domain" description="EGF-like" evidence="19">
    <location>
        <begin position="2154"/>
        <end position="2191"/>
    </location>
</feature>
<dbReference type="InterPro" id="IPR026823">
    <property type="entry name" value="cEGF"/>
</dbReference>
<feature type="domain" description="EGF-like" evidence="19">
    <location>
        <begin position="2427"/>
        <end position="2463"/>
    </location>
</feature>
<dbReference type="SUPFAM" id="SSF49854">
    <property type="entry name" value="Spermadhesin, CUB domain"/>
    <property type="match status" value="3"/>
</dbReference>
<feature type="disulfide bond" evidence="13">
    <location>
        <begin position="2453"/>
        <end position="2462"/>
    </location>
</feature>
<dbReference type="PROSITE" id="PS50068">
    <property type="entry name" value="LDLRA_2"/>
    <property type="match status" value="1"/>
</dbReference>
<evidence type="ECO:0000256" key="4">
    <source>
        <dbReference type="ARBA" id="ARBA00022692"/>
    </source>
</evidence>
<dbReference type="InterPro" id="IPR000436">
    <property type="entry name" value="Sushi_SCR_CCP_dom"/>
</dbReference>
<feature type="domain" description="EGF-like" evidence="19">
    <location>
        <begin position="2193"/>
        <end position="2229"/>
    </location>
</feature>
<feature type="disulfide bond" evidence="13">
    <location>
        <begin position="1888"/>
        <end position="1897"/>
    </location>
</feature>
<dbReference type="SUPFAM" id="SSF57535">
    <property type="entry name" value="Complement control module/SCR domain"/>
    <property type="match status" value="6"/>
</dbReference>
<dbReference type="InterPro" id="IPR003410">
    <property type="entry name" value="HYR_dom"/>
</dbReference>
<reference evidence="24 25" key="1">
    <citation type="submission" date="2024-02" db="EMBL/GenBank/DDBJ databases">
        <title>Chromosome-scale genome assembly of the rough periwinkle Littorina saxatilis.</title>
        <authorList>
            <person name="De Jode A."/>
            <person name="Faria R."/>
            <person name="Formenti G."/>
            <person name="Sims Y."/>
            <person name="Smith T.P."/>
            <person name="Tracey A."/>
            <person name="Wood J.M.D."/>
            <person name="Zagrodzka Z.B."/>
            <person name="Johannesson K."/>
            <person name="Butlin R.K."/>
            <person name="Leder E.H."/>
        </authorList>
    </citation>
    <scope>NUCLEOTIDE SEQUENCE [LARGE SCALE GENOMIC DNA]</scope>
    <source>
        <strain evidence="24">Snail1</strain>
        <tissue evidence="24">Muscle</tissue>
    </source>
</reference>
<dbReference type="InterPro" id="IPR018097">
    <property type="entry name" value="EGF_Ca-bd_CS"/>
</dbReference>
<evidence type="ECO:0000256" key="12">
    <source>
        <dbReference type="PROSITE-ProRule" id="PRU00059"/>
    </source>
</evidence>
<sequence>MVRPEMPAPPVPVCALFLIGIISAALAVDVPLDCQPGWTNIGAKCYRLFQDVLPWESADRVCQSYGARLLKVKDYYENDDVGKFVQRFPSTTEYWIGSTRRGTVVNDERALRWSDGTEATVAVGYWENAQPEPGDGQCVLAKLHNGRVLWSLVPCERKSPYVCQRPAAPAGSFHCHNGHFVRMGLTCDGEDDCGDGSDELACPDRCSYLLTNQQSGTIQSGNYPNGYFNRKTCTWLIELQLGYNVRLRFTEFNTESRSDEVLVLAGGMTVPTSRMVARLSGNLTSLPTYTSSNNFMIVIFSTDDTMSDRGFNAQFFAVKDETLVTRNKLTATSMPKELTSPLYSQSQYLGSQDYTWIITAFEKVKLITLEIVDVDLKGQDSILIRDGDMVFHNLLANLTATSGAMPRYVLSTGRDLYITMQTRGLDTGRGFKFNYWQGCQVNLNSTSGVIQSPGYSATGGQYGAYQTCTYDVTIPGGVPVTVRFDRMKVHETDEVMVYEGNQLLYNLTGQISPPRFTINSGSFRVVFDSDAILTDEGFSITYSVGCSNPPFNPWTIVTPRTTDYKLGTRVDVSCQTGYAFSAVEFQDLNVMDNYEPLKMVTLECMAGGTWNLKTLPLCEPRYCGQAQPVSNAYIVNSTGVTYMATVTYLCYPGFAVQGSQTITCTETGGWTNRPSCQTAACSQLPLTIQNGNQQIKSGSGRDFSSIVEYLCEPGYEIVGSPILFCGSDGRWSAPTPSCGVLQCYVPSIPNGVLDNSGKFIDVRDTVAARCNDGYVSSIPGGGLNIVSCSSDRSLLSLDGFTCTYQDKCLTDPSYCTQICHDSEFENRTCSCNPGYTLGQDMRTCDDINECENNTAGCDQLCNNSQGGYQCGCLPGYTLFSSEGIEGYQLAPNENGMRLGDVRRLNHSCVRVKCPDPQVRSNASLMVKRNSYHFGDVVEYSCKLGFELSGFPLLTCNAQGEWNMSPPSCLAAICLPDQIPSSVRNPAEVTPGGQVGFEETVTLTCNVPGKQVFTRTRHCIYYNGMYKLVGADYECGLIDCGQPQVVSGSSYNGLDTSNTTFGASFQFNCQNLYTVQGQSEQGQDSTVRCLQEGRWDFGSLRCEGLRCDDPGRPPDGQQMNASSYDQGDLVYFSCDKLGFTLDYPYPLMCQLNIAGNGLEWNSTVPSCVDTQNPVLSGCPSDPVAVNRYTRANTLALPTATDNVYVSKYRIIDPVGSDTWPSEEYVLSRMTTFNVTATDHAGNTAHCVTVVGIIDDVPPTIQCPPSVQREFTEENENLNIQFANENLVTVTNDIGIPTFTPSEVQFTPSAAQLNPTFPPFRSYDIMASVLDRSGNMASCKFELMFRPAECSPFTLRTPLHGRKQCTASVNDAGFQCELSCEPGYVFYDEPSDASIVHTCNSGDAWNVPDTPACVQANDTSQNARFRQTFRFTYTKTESGSCSDFTRYRELLQPALVQSEQRLPNVCPLANPNDNFGGELSISDISETGQEVFINVTVTFSVRSVSVYEDCRSVVKSHFEGDNFEVTEPLRTDFKPLGCPGIRYSERGVLVESEYFCESAKKIKYQPVGSSSQIDVCVLCPEGTRVVGSTCELCPMGTFASTPGSGTCTDCGANTSTFKAGAVSNGECTATCKAGMYSATGLPPCMMCPMNTYSSDNSTFCTPCPDEHVTRATGSTNQTQCLPPCPMGTYNPVDGHGNSNAGCIPCPLNFYANKTGMSVCVECAGNDKTEQEMSATAEKCIAHSGCNASNNPCQNNGQCNIVNHAVTCTCSDGYNGQYCEQRVTPCSSNPCYFDATCTSTGNTFTCACPTGTGGLRCENLVASCLPDICENGGVCRNDLNTATCLCRLGFSGGSNSGTDRCQQTTPICQPNPCENNGQCVSLDNIRYRCNCASGFDGQNCQNNIDDCASNPCLHGGTCTDMDNNYQCGCSMGFSGTRCETREPMCATNVCNAGQCVEDHQQSTYRCVCPEGNYYGSVCQYEAYFGFDLNGSAVWIYNASGVSIQDCMARCEAENCSDLLYNTNTNTCRVADPRQAIPISQGGEIFYYRSCTNVEDTYWSAWYDSFMPQSGSGGDDESLASLNGYGLNMCKGTEPVAAQCQRVDTKEPPSQVLAVDCTPTGGLLCFNSDQPNNETCHNYEIRFKCLSSRVLSKSPCQDIDYCSNSSVCQNGGSCSEAMTEASCSCATGYSGSRCQHDEDNCAGNPCQNGATCVDEFNRYRCECMSGYSGVNCDIDVNDCATNPCNSLDRTAQCLDHLNRYQCVCSPGYTGQRCETDINECESQPCRHGGQCINQQNNFTCNCTPGWTGQMCETVEQKCNPATCQNGADCSNLFDDFYCSCKPNTFDKTCSNAPSICFNANPCIHSSNCSERQGIASCDCTPEYAGKGCELLKDVCSSRTPVCMNGATCSSSIEGFSCQCPAGYTGRYCDRNINDCVSNMCPATSTCIDMVNQHFCRCPVGKAGENCDKDVDRRFDLLFWKPQKTSMAALGYPLHLTGDGFTITMWIQFLEKGETGTFFTLYQVRDPNSLADKQELIRLDETGVVLSLDGKPLKLNTTVDYNMDGEWHYIVLSWNKTSGLIAFFVDTVRIPLQNYNTGQPLDLNVWMVLGCNYDVAMDMCREGEGFNGYISQVSLYNRELIFNAELTVLGNTDPFYVFPDAIMTWGEFLLYPGVTRIYPSVADQSCPRGFTGFPTCTTSVAGTTSVEVDHDSCPKDIIQYSTQRVTRITWPDIVFKGQASNVKSSLSSGTVFLWGKYPVIVEASNTDGNKALCTFDIYLQYDQCTTPKTPMNADQVFCANFTDAEKRDYRQCSVSCKADHRVVVPSPAIHTCGPVGSWDPPVPNRYMPYTLPPCGPTSKPKRRLVVVIVYHVPSSECNEVSQEVREQMELRLQQQNARWSNGLCKMTDCSDIQLDISCQVGAAPTGRRKRQATYQDVTVTMTADDVPDMLTNTLDPSLKRSPEDLLQQLVLSDTVFDFSERIAEAVPDPNGLDVKVELLCEAPMALIGDQCVKCAAGSYYNASTETCVLCAIGSYQASSGQTSCSMCSPGLTTETAGSTDNTQCKDVCDPGSFYSQENDACTPCPQGFYQNISGLFYCSPCPVDKTTRQTGAISEDVCFNDCPPGQELTENGTCTPCNIGFYKPSDQTLCEPCPSGLVTNETGAVSRDDCNVADTQAGSYRTRPDETKSALCPIGQYQDQKWQYSCISCGGDRYRTDQQGSTSATDCKFFCPAGEEKVENKDECRSCAVGFYRTGTNPYSDCELCPNNTRTMTTGSDSISDCTLYKCAAGYRPAGQDTCEKCPRGTYQPKADETDCLPCVGNMMDTRMTGSTMMTECEQYCPSGYQKMNGSCIICPIGFYKDNAIDNFYTCTACPDTRYVTPSEGATNVTQCTVLDCAAGYKIQGTVCEACPQGSYQEQPYQPDCMDCPSLQSTRQNTSTSASDCETYCEPGKEKKGDACLGCERGYYKNNMDVFMDCTLCPLQFVTPNRNSTSRTECTVPNCTAGSYINGNGCSMCSFGFYQPDPWQTSCLKCGTDRTTPRFGAVNESECILSCPPGKENKPGSNVCTPCQQGFYKNKEAAVLCDRCPEGYVTRVNNSVESADCNLRACEPGSYASEDSCVACPFGQYQPMKWQEQCLQCSSGFTTYRRGADSQDLCIRDCPPGQEYDNATQTCKPCPVGYYNDDRDPNLYLCTLCDIDFITSGTGTTSADACNIRNCTVMGQYRDMADNVCRDCPRGQWQNQKWQTTCQDCNVGLTTRYTGTSNRSECQYDCPAGQQLGPDNTCNDCIKGTYRNKTDSWECQPCATGLTTPGRGAVSRQECSVSTCGKGNYFNNNAQQQRCEMCPQNSYQDLEGQFNCKPCPDRTQTSQPGADMASKCIDRCQTTANTCDENASCASTTTGVTCVCNSGYIDKDQACQHICDVVGYCQNGAGCDRETKKCICKENYDGDKCELRSDPQKAGLGEKDIIIVAVVTTLAFLLFLILLIVCCCIMARKRQRNKVPFANETSDERASIATRMSTRGYDDFGGGYGTKTPPFNAGPRMMLPAQAQELYENPTYTVSDGDPAVYKV</sequence>
<feature type="disulfide bond" evidence="12">
    <location>
        <begin position="206"/>
        <end position="233"/>
    </location>
</feature>
<dbReference type="SMART" id="SM00032">
    <property type="entry name" value="CCP"/>
    <property type="match status" value="8"/>
</dbReference>
<feature type="disulfide bond" evidence="15">
    <location>
        <begin position="711"/>
        <end position="738"/>
    </location>
</feature>
<evidence type="ECO:0000259" key="22">
    <source>
        <dbReference type="PROSITE" id="PS50923"/>
    </source>
</evidence>
<keyword evidence="8 16" id="KW-1133">Transmembrane helix</keyword>
<dbReference type="InterPro" id="IPR036055">
    <property type="entry name" value="LDL_receptor-like_sf"/>
</dbReference>
<dbReference type="SUPFAM" id="SSF49899">
    <property type="entry name" value="Concanavalin A-like lectins/glucanases"/>
    <property type="match status" value="1"/>
</dbReference>
<dbReference type="Pfam" id="PF12661">
    <property type="entry name" value="hEGF"/>
    <property type="match status" value="4"/>
</dbReference>
<feature type="domain" description="Sushi" evidence="22">
    <location>
        <begin position="621"/>
        <end position="678"/>
    </location>
</feature>
<dbReference type="SUPFAM" id="SSF57424">
    <property type="entry name" value="LDL receptor-like module"/>
    <property type="match status" value="1"/>
</dbReference>
<dbReference type="PROSITE" id="PS01180">
    <property type="entry name" value="CUB"/>
    <property type="match status" value="2"/>
</dbReference>
<comment type="subcellular location">
    <subcellularLocation>
        <location evidence="1">Membrane</location>
        <topology evidence="1">Single-pass type I membrane protein</topology>
    </subcellularLocation>
</comment>
<dbReference type="CDD" id="cd00112">
    <property type="entry name" value="LDLa"/>
    <property type="match status" value="1"/>
</dbReference>
<dbReference type="PROSITE" id="PS50041">
    <property type="entry name" value="C_TYPE_LECTIN_2"/>
    <property type="match status" value="1"/>
</dbReference>
<dbReference type="FunFam" id="2.10.25.10:FF:000123">
    <property type="entry name" value="Crumbs homolog 1 (Drosophila)"/>
    <property type="match status" value="1"/>
</dbReference>
<feature type="disulfide bond" evidence="13">
    <location>
        <begin position="2415"/>
        <end position="2424"/>
    </location>
</feature>
<dbReference type="SMART" id="SM01411">
    <property type="entry name" value="Ephrin_rec_like"/>
    <property type="match status" value="19"/>
</dbReference>